<dbReference type="BioCyc" id="PMAR862515-HMP:GMOO-928-MONOMER"/>
<sequence length="59" mass="6763">MIAVGVQRCKQGIEALQTDDKRPKTNPFPDDNSGKGLLFLRRKHQGVVLPRCFIRLRML</sequence>
<organism evidence="1 2">
    <name type="scientific">Hoylesella marshii DSM 16973 = JCM 13450</name>
    <dbReference type="NCBI Taxonomy" id="862515"/>
    <lineage>
        <taxon>Bacteria</taxon>
        <taxon>Pseudomonadati</taxon>
        <taxon>Bacteroidota</taxon>
        <taxon>Bacteroidia</taxon>
        <taxon>Bacteroidales</taxon>
        <taxon>Prevotellaceae</taxon>
        <taxon>Hoylesella</taxon>
    </lineage>
</organism>
<protein>
    <submittedName>
        <fullName evidence="1">Uncharacterized protein</fullName>
    </submittedName>
</protein>
<comment type="caution">
    <text evidence="1">The sequence shown here is derived from an EMBL/GenBank/DDBJ whole genome shotgun (WGS) entry which is preliminary data.</text>
</comment>
<gene>
    <name evidence="1" type="ORF">HMPREF0658_0913</name>
</gene>
<dbReference type="HOGENOM" id="CLU_2956777_0_0_10"/>
<keyword evidence="2" id="KW-1185">Reference proteome</keyword>
<evidence type="ECO:0000313" key="1">
    <source>
        <dbReference type="EMBL" id="EFM02146.1"/>
    </source>
</evidence>
<name>E0NRW2_9BACT</name>
<evidence type="ECO:0000313" key="2">
    <source>
        <dbReference type="Proteomes" id="UP000004394"/>
    </source>
</evidence>
<reference evidence="1" key="1">
    <citation type="submission" date="2010-07" db="EMBL/GenBank/DDBJ databases">
        <authorList>
            <person name="Muzny D."/>
            <person name="Qin X."/>
            <person name="Deng J."/>
            <person name="Jiang H."/>
            <person name="Liu Y."/>
            <person name="Qu J."/>
            <person name="Song X.-Z."/>
            <person name="Zhang L."/>
            <person name="Thornton R."/>
            <person name="Coyle M."/>
            <person name="Francisco L."/>
            <person name="Jackson L."/>
            <person name="Javaid M."/>
            <person name="Korchina V."/>
            <person name="Kovar C."/>
            <person name="Mata R."/>
            <person name="Mathew T."/>
            <person name="Ngo R."/>
            <person name="Nguyen L."/>
            <person name="Nguyen N."/>
            <person name="Okwuonu G."/>
            <person name="Ongeri F."/>
            <person name="Pham C."/>
            <person name="Simmons D."/>
            <person name="Wilczek-Boney K."/>
            <person name="Hale W."/>
            <person name="Jakkamsetti A."/>
            <person name="Pham P."/>
            <person name="Ruth R."/>
            <person name="San Lucas F."/>
            <person name="Warren J."/>
            <person name="Zhang J."/>
            <person name="Zhao Z."/>
            <person name="Zhou C."/>
            <person name="Zhu D."/>
            <person name="Lee S."/>
            <person name="Bess C."/>
            <person name="Blankenburg K."/>
            <person name="Forbes L."/>
            <person name="Fu Q."/>
            <person name="Gubbala S."/>
            <person name="Hirani K."/>
            <person name="Jayaseelan J.C."/>
            <person name="Lara F."/>
            <person name="Munidasa M."/>
            <person name="Palculict T."/>
            <person name="Patil S."/>
            <person name="Pu L.-L."/>
            <person name="Saada N."/>
            <person name="Tang L."/>
            <person name="Weissenberger G."/>
            <person name="Zhu Y."/>
            <person name="Hemphill L."/>
            <person name="Shang Y."/>
            <person name="Youmans B."/>
            <person name="Ayvaz T."/>
            <person name="Ross M."/>
            <person name="Santibanez J."/>
            <person name="Aqrawi P."/>
            <person name="Gross S."/>
            <person name="Joshi V."/>
            <person name="Fowler G."/>
            <person name="Nazareth L."/>
            <person name="Reid J."/>
            <person name="Worley K."/>
            <person name="Petrosino J."/>
            <person name="Highlander S."/>
            <person name="Gibbs R."/>
        </authorList>
    </citation>
    <scope>NUCLEOTIDE SEQUENCE [LARGE SCALE GENOMIC DNA]</scope>
    <source>
        <strain evidence="1">DSM 16973</strain>
    </source>
</reference>
<proteinExistence type="predicted"/>
<accession>E0NRW2</accession>
<dbReference type="AlphaFoldDB" id="E0NRW2"/>
<dbReference type="STRING" id="862515.HMPREF0658_0913"/>
<dbReference type="EMBL" id="AEEI01000028">
    <property type="protein sequence ID" value="EFM02146.1"/>
    <property type="molecule type" value="Genomic_DNA"/>
</dbReference>
<dbReference type="Proteomes" id="UP000004394">
    <property type="component" value="Unassembled WGS sequence"/>
</dbReference>